<dbReference type="AlphaFoldDB" id="A0A452C8Y8"/>
<proteinExistence type="predicted"/>
<protein>
    <submittedName>
        <fullName evidence="3">LOW QUALITY PROTEIN: talanin</fullName>
    </submittedName>
</protein>
<evidence type="ECO:0000313" key="3">
    <source>
        <dbReference type="RefSeq" id="XP_028019558.1"/>
    </source>
</evidence>
<reference evidence="3" key="1">
    <citation type="submission" date="2025-08" db="UniProtKB">
        <authorList>
            <consortium name="RefSeq"/>
        </authorList>
    </citation>
    <scope>IDENTIFICATION</scope>
</reference>
<feature type="region of interest" description="Disordered" evidence="1">
    <location>
        <begin position="162"/>
        <end position="189"/>
    </location>
</feature>
<evidence type="ECO:0000313" key="2">
    <source>
        <dbReference type="Proteomes" id="UP001652580"/>
    </source>
</evidence>
<name>A0A452C8Y8_BALAC</name>
<dbReference type="RefSeq" id="XP_028019558.1">
    <property type="nucleotide sequence ID" value="XM_028163757.2"/>
</dbReference>
<feature type="region of interest" description="Disordered" evidence="1">
    <location>
        <begin position="1"/>
        <end position="20"/>
    </location>
</feature>
<keyword evidence="2" id="KW-1185">Reference proteome</keyword>
<accession>A0A452C8Y8</accession>
<gene>
    <name evidence="3" type="primary">LOC102999864</name>
</gene>
<feature type="compositionally biased region" description="Pro residues" evidence="1">
    <location>
        <begin position="172"/>
        <end position="187"/>
    </location>
</feature>
<evidence type="ECO:0000256" key="1">
    <source>
        <dbReference type="SAM" id="MobiDB-lite"/>
    </source>
</evidence>
<dbReference type="Proteomes" id="UP001652580">
    <property type="component" value="Chromosome 16"/>
</dbReference>
<sequence>MGRKKEKEKGVPESNKSDCTDHRDNLLCFAPDSPVKQDNGSMGGSGPILRGELTSTTGITYLTQGTSEVTNTLCLCLKLWPMPGCWNIDRNQADINPCPHGAKLQLEEINNGKGRGRGMCVGEWANHLKKPLMEESPLWKGHLPSHHLHPVERKTQAWYWQSGSSSELKPPNQHPPRPTAPLPPPLPTGSNHDMVLRALAEVCCGLSELITAPSYAGVSIQGHFWFLLSSRLRTRSIQV</sequence>
<organism evidence="2 3">
    <name type="scientific">Balaenoptera acutorostrata</name>
    <name type="common">Common minke whale</name>
    <name type="synonym">Balaena rostrata</name>
    <dbReference type="NCBI Taxonomy" id="9767"/>
    <lineage>
        <taxon>Eukaryota</taxon>
        <taxon>Metazoa</taxon>
        <taxon>Chordata</taxon>
        <taxon>Craniata</taxon>
        <taxon>Vertebrata</taxon>
        <taxon>Euteleostomi</taxon>
        <taxon>Mammalia</taxon>
        <taxon>Eutheria</taxon>
        <taxon>Laurasiatheria</taxon>
        <taxon>Artiodactyla</taxon>
        <taxon>Whippomorpha</taxon>
        <taxon>Cetacea</taxon>
        <taxon>Mysticeti</taxon>
        <taxon>Balaenopteridae</taxon>
        <taxon>Balaenoptera</taxon>
    </lineage>
</organism>
<dbReference type="GeneID" id="102999864"/>
<dbReference type="InParanoid" id="A0A452C8Y8"/>